<name>A0A1J7JCK8_9PEZI</name>
<dbReference type="AlphaFoldDB" id="A0A1J7JCK8"/>
<sequence>MHVQLDPSRDAPCRCTSMRVLDSSIWRLFATVGTYSESSRRQAYSLSASEYVQRPFAAFPSRCPDALMGRMLDKVILSRETQTTSSYSRTVARSDQSAVTRSDMATSSRLMAAVTYVIEPQYIQMSSLLRSCSHIYGSSASVAKSLPQSFPHWED</sequence>
<evidence type="ECO:0000313" key="2">
    <source>
        <dbReference type="Proteomes" id="UP000182658"/>
    </source>
</evidence>
<dbReference type="InParanoid" id="A0A1J7JCK8"/>
<gene>
    <name evidence="1" type="ORF">CONLIGDRAFT_299024</name>
</gene>
<organism evidence="1 2">
    <name type="scientific">Coniochaeta ligniaria NRRL 30616</name>
    <dbReference type="NCBI Taxonomy" id="1408157"/>
    <lineage>
        <taxon>Eukaryota</taxon>
        <taxon>Fungi</taxon>
        <taxon>Dikarya</taxon>
        <taxon>Ascomycota</taxon>
        <taxon>Pezizomycotina</taxon>
        <taxon>Sordariomycetes</taxon>
        <taxon>Sordariomycetidae</taxon>
        <taxon>Coniochaetales</taxon>
        <taxon>Coniochaetaceae</taxon>
        <taxon>Coniochaeta</taxon>
    </lineage>
</organism>
<keyword evidence="2" id="KW-1185">Reference proteome</keyword>
<dbReference type="EMBL" id="KV875096">
    <property type="protein sequence ID" value="OIW31065.1"/>
    <property type="molecule type" value="Genomic_DNA"/>
</dbReference>
<proteinExistence type="predicted"/>
<protein>
    <submittedName>
        <fullName evidence="1">Uncharacterized protein</fullName>
    </submittedName>
</protein>
<accession>A0A1J7JCK8</accession>
<reference evidence="1 2" key="1">
    <citation type="submission" date="2016-10" db="EMBL/GenBank/DDBJ databases">
        <title>Draft genome sequence of Coniochaeta ligniaria NRRL30616, a lignocellulolytic fungus for bioabatement of inhibitors in plant biomass hydrolysates.</title>
        <authorList>
            <consortium name="DOE Joint Genome Institute"/>
            <person name="Jimenez D.J."/>
            <person name="Hector R.E."/>
            <person name="Riley R."/>
            <person name="Sun H."/>
            <person name="Grigoriev I.V."/>
            <person name="Van Elsas J.D."/>
            <person name="Nichols N.N."/>
        </authorList>
    </citation>
    <scope>NUCLEOTIDE SEQUENCE [LARGE SCALE GENOMIC DNA]</scope>
    <source>
        <strain evidence="1 2">NRRL 30616</strain>
    </source>
</reference>
<dbReference type="Proteomes" id="UP000182658">
    <property type="component" value="Unassembled WGS sequence"/>
</dbReference>
<evidence type="ECO:0000313" key="1">
    <source>
        <dbReference type="EMBL" id="OIW31065.1"/>
    </source>
</evidence>